<dbReference type="SUPFAM" id="SSF55729">
    <property type="entry name" value="Acyl-CoA N-acyltransferases (Nat)"/>
    <property type="match status" value="1"/>
</dbReference>
<feature type="compositionally biased region" description="Low complexity" evidence="1">
    <location>
        <begin position="451"/>
        <end position="469"/>
    </location>
</feature>
<feature type="domain" description="N-acetyltransferase" evidence="2">
    <location>
        <begin position="103"/>
        <end position="163"/>
    </location>
</feature>
<evidence type="ECO:0000256" key="1">
    <source>
        <dbReference type="SAM" id="MobiDB-lite"/>
    </source>
</evidence>
<sequence length="487" mass="53336">MDSTTENIYLLYDYTPDPFSVHETILADLWKTLRGNAVEPGQAASPGFISFADECLLCAQIVKRPNLNEEMEVDDDSLYGSPTQISRPGPLPPLPSPSDVTDSQRVGLIYVHAGPANVAAGEASIGIVLRPEMQNHGYAREAVQLVLRWAFDEVKFHRVQAAILDTPCKDRTLRLFIASGFSHEGTRRRAVYQPEGDGVAGVWKDVTNLAMLDTDWVLKGARTGKGKGPEKLGMSLWDEMFMRHAREREQLLRWEEKHGRMWRSSSTETLKEQKSKTRDEQELADQITGFFQTEPSTSSRQSSVYGSVPPSPRSNIHVTLAEEDLMADETAGVGGLNAHSDLTERWEEVIEASRLRQGMSDRIPHWLEISPSCRLALPSIPSTEISEGGPQSPRTIPSPSSVPPESGSDSESEDGLLSGSAHRNSADTARIPAIYSPYRRIPTNSTRGRSDSGSSSSSSGDSWSDAHSGVEVDAAGSSDWDIISEGS</sequence>
<dbReference type="Pfam" id="PF13302">
    <property type="entry name" value="Acetyltransf_3"/>
    <property type="match status" value="1"/>
</dbReference>
<dbReference type="OrthoDB" id="64477at2759"/>
<feature type="compositionally biased region" description="Low complexity" evidence="1">
    <location>
        <begin position="397"/>
        <end position="407"/>
    </location>
</feature>
<dbReference type="InParanoid" id="A0A0D0DDW0"/>
<dbReference type="InterPro" id="IPR051531">
    <property type="entry name" value="N-acetyltransferase"/>
</dbReference>
<name>A0A0D0DDW0_9AGAM</name>
<feature type="region of interest" description="Disordered" evidence="1">
    <location>
        <begin position="379"/>
        <end position="487"/>
    </location>
</feature>
<dbReference type="Proteomes" id="UP000054538">
    <property type="component" value="Unassembled WGS sequence"/>
</dbReference>
<keyword evidence="4" id="KW-1185">Reference proteome</keyword>
<reference evidence="4" key="2">
    <citation type="submission" date="2015-01" db="EMBL/GenBank/DDBJ databases">
        <title>Evolutionary Origins and Diversification of the Mycorrhizal Mutualists.</title>
        <authorList>
            <consortium name="DOE Joint Genome Institute"/>
            <consortium name="Mycorrhizal Genomics Consortium"/>
            <person name="Kohler A."/>
            <person name="Kuo A."/>
            <person name="Nagy L.G."/>
            <person name="Floudas D."/>
            <person name="Copeland A."/>
            <person name="Barry K.W."/>
            <person name="Cichocki N."/>
            <person name="Veneault-Fourrey C."/>
            <person name="LaButti K."/>
            <person name="Lindquist E.A."/>
            <person name="Lipzen A."/>
            <person name="Lundell T."/>
            <person name="Morin E."/>
            <person name="Murat C."/>
            <person name="Riley R."/>
            <person name="Ohm R."/>
            <person name="Sun H."/>
            <person name="Tunlid A."/>
            <person name="Henrissat B."/>
            <person name="Grigoriev I.V."/>
            <person name="Hibbett D.S."/>
            <person name="Martin F."/>
        </authorList>
    </citation>
    <scope>NUCLEOTIDE SEQUENCE [LARGE SCALE GENOMIC DNA]</scope>
    <source>
        <strain evidence="4">Ve08.2h10</strain>
    </source>
</reference>
<accession>A0A0D0DDW0</accession>
<feature type="region of interest" description="Disordered" evidence="1">
    <location>
        <begin position="292"/>
        <end position="314"/>
    </location>
</feature>
<dbReference type="InterPro" id="IPR016181">
    <property type="entry name" value="Acyl_CoA_acyltransferase"/>
</dbReference>
<dbReference type="AlphaFoldDB" id="A0A0D0DDW0"/>
<evidence type="ECO:0000313" key="3">
    <source>
        <dbReference type="EMBL" id="KIK95547.1"/>
    </source>
</evidence>
<dbReference type="InterPro" id="IPR000182">
    <property type="entry name" value="GNAT_dom"/>
</dbReference>
<evidence type="ECO:0000259" key="2">
    <source>
        <dbReference type="Pfam" id="PF13302"/>
    </source>
</evidence>
<reference evidence="3 4" key="1">
    <citation type="submission" date="2014-04" db="EMBL/GenBank/DDBJ databases">
        <authorList>
            <consortium name="DOE Joint Genome Institute"/>
            <person name="Kuo A."/>
            <person name="Kohler A."/>
            <person name="Jargeat P."/>
            <person name="Nagy L.G."/>
            <person name="Floudas D."/>
            <person name="Copeland A."/>
            <person name="Barry K.W."/>
            <person name="Cichocki N."/>
            <person name="Veneault-Fourrey C."/>
            <person name="LaButti K."/>
            <person name="Lindquist E.A."/>
            <person name="Lipzen A."/>
            <person name="Lundell T."/>
            <person name="Morin E."/>
            <person name="Murat C."/>
            <person name="Sun H."/>
            <person name="Tunlid A."/>
            <person name="Henrissat B."/>
            <person name="Grigoriev I.V."/>
            <person name="Hibbett D.S."/>
            <person name="Martin F."/>
            <person name="Nordberg H.P."/>
            <person name="Cantor M.N."/>
            <person name="Hua S.X."/>
        </authorList>
    </citation>
    <scope>NUCLEOTIDE SEQUENCE [LARGE SCALE GENOMIC DNA]</scope>
    <source>
        <strain evidence="3 4">Ve08.2h10</strain>
    </source>
</reference>
<proteinExistence type="predicted"/>
<dbReference type="EMBL" id="KN825035">
    <property type="protein sequence ID" value="KIK95547.1"/>
    <property type="molecule type" value="Genomic_DNA"/>
</dbReference>
<gene>
    <name evidence="3" type="ORF">PAXRUDRAFT_826897</name>
</gene>
<dbReference type="HOGENOM" id="CLU_560321_0_0_1"/>
<feature type="region of interest" description="Disordered" evidence="1">
    <location>
        <begin position="73"/>
        <end position="98"/>
    </location>
</feature>
<feature type="compositionally biased region" description="Polar residues" evidence="1">
    <location>
        <begin position="292"/>
        <end position="305"/>
    </location>
</feature>
<dbReference type="GO" id="GO:0005737">
    <property type="term" value="C:cytoplasm"/>
    <property type="evidence" value="ECO:0007669"/>
    <property type="project" value="TreeGrafter"/>
</dbReference>
<organism evidence="3 4">
    <name type="scientific">Paxillus rubicundulus Ve08.2h10</name>
    <dbReference type="NCBI Taxonomy" id="930991"/>
    <lineage>
        <taxon>Eukaryota</taxon>
        <taxon>Fungi</taxon>
        <taxon>Dikarya</taxon>
        <taxon>Basidiomycota</taxon>
        <taxon>Agaricomycotina</taxon>
        <taxon>Agaricomycetes</taxon>
        <taxon>Agaricomycetidae</taxon>
        <taxon>Boletales</taxon>
        <taxon>Paxilineae</taxon>
        <taxon>Paxillaceae</taxon>
        <taxon>Paxillus</taxon>
    </lineage>
</organism>
<dbReference type="GO" id="GO:0008999">
    <property type="term" value="F:protein-N-terminal-alanine acetyltransferase activity"/>
    <property type="evidence" value="ECO:0007669"/>
    <property type="project" value="TreeGrafter"/>
</dbReference>
<dbReference type="PANTHER" id="PTHR43792">
    <property type="entry name" value="GNAT FAMILY, PUTATIVE (AFU_ORTHOLOGUE AFUA_3G00765)-RELATED-RELATED"/>
    <property type="match status" value="1"/>
</dbReference>
<dbReference type="PANTHER" id="PTHR43792:SF9">
    <property type="entry name" value="RIBOSOMAL-PROTEIN-ALANINE ACETYLTRANSFERASE"/>
    <property type="match status" value="1"/>
</dbReference>
<dbReference type="Gene3D" id="3.40.630.30">
    <property type="match status" value="1"/>
</dbReference>
<protein>
    <recommendedName>
        <fullName evidence="2">N-acetyltransferase domain-containing protein</fullName>
    </recommendedName>
</protein>
<evidence type="ECO:0000313" key="4">
    <source>
        <dbReference type="Proteomes" id="UP000054538"/>
    </source>
</evidence>